<dbReference type="AlphaFoldDB" id="A0AAX3M4W3"/>
<dbReference type="InterPro" id="IPR011109">
    <property type="entry name" value="DNA_bind_recombinase_dom"/>
</dbReference>
<dbReference type="KEGG" id="pka:PQ456_07405"/>
<dbReference type="SMART" id="SM00857">
    <property type="entry name" value="Resolvase"/>
    <property type="match status" value="1"/>
</dbReference>
<dbReference type="Pfam" id="PF00239">
    <property type="entry name" value="Resolvase"/>
    <property type="match status" value="1"/>
</dbReference>
<dbReference type="InterPro" id="IPR038109">
    <property type="entry name" value="DNA_bind_recomb_sf"/>
</dbReference>
<dbReference type="InterPro" id="IPR025827">
    <property type="entry name" value="Zn_ribbon_recom_dom"/>
</dbReference>
<dbReference type="InterPro" id="IPR050639">
    <property type="entry name" value="SSR_resolvase"/>
</dbReference>
<dbReference type="Pfam" id="PF13408">
    <property type="entry name" value="Zn_ribbon_recom"/>
    <property type="match status" value="1"/>
</dbReference>
<evidence type="ECO:0000313" key="4">
    <source>
        <dbReference type="EMBL" id="WCT57324.1"/>
    </source>
</evidence>
<proteinExistence type="predicted"/>
<evidence type="ECO:0000256" key="1">
    <source>
        <dbReference type="SAM" id="Coils"/>
    </source>
</evidence>
<dbReference type="PROSITE" id="PS51737">
    <property type="entry name" value="RECOMBINASE_DNA_BIND"/>
    <property type="match status" value="1"/>
</dbReference>
<dbReference type="PANTHER" id="PTHR30461:SF23">
    <property type="entry name" value="DNA RECOMBINASE-RELATED"/>
    <property type="match status" value="1"/>
</dbReference>
<dbReference type="Gene3D" id="3.90.1750.20">
    <property type="entry name" value="Putative Large Serine Recombinase, Chain B, Domain 2"/>
    <property type="match status" value="1"/>
</dbReference>
<feature type="coiled-coil region" evidence="1">
    <location>
        <begin position="405"/>
        <end position="489"/>
    </location>
</feature>
<feature type="domain" description="Resolvase/invertase-type recombinase catalytic" evidence="2">
    <location>
        <begin position="6"/>
        <end position="155"/>
    </location>
</feature>
<feature type="domain" description="Recombinase" evidence="3">
    <location>
        <begin position="163"/>
        <end position="297"/>
    </location>
</feature>
<dbReference type="GO" id="GO:0003677">
    <property type="term" value="F:DNA binding"/>
    <property type="evidence" value="ECO:0007669"/>
    <property type="project" value="InterPro"/>
</dbReference>
<dbReference type="CDD" id="cd00338">
    <property type="entry name" value="Ser_Recombinase"/>
    <property type="match status" value="1"/>
</dbReference>
<keyword evidence="1" id="KW-0175">Coiled coil</keyword>
<dbReference type="InterPro" id="IPR036162">
    <property type="entry name" value="Resolvase-like_N_sf"/>
</dbReference>
<evidence type="ECO:0000313" key="5">
    <source>
        <dbReference type="Proteomes" id="UP001220509"/>
    </source>
</evidence>
<dbReference type="Pfam" id="PF07508">
    <property type="entry name" value="Recombinase"/>
    <property type="match status" value="1"/>
</dbReference>
<dbReference type="SUPFAM" id="SSF53041">
    <property type="entry name" value="Resolvase-like"/>
    <property type="match status" value="1"/>
</dbReference>
<dbReference type="GO" id="GO:0000150">
    <property type="term" value="F:DNA strand exchange activity"/>
    <property type="evidence" value="ECO:0007669"/>
    <property type="project" value="InterPro"/>
</dbReference>
<dbReference type="InterPro" id="IPR006119">
    <property type="entry name" value="Resolv_N"/>
</dbReference>
<organism evidence="4 5">
    <name type="scientific">Paenibacillus kyungheensis</name>
    <dbReference type="NCBI Taxonomy" id="1452732"/>
    <lineage>
        <taxon>Bacteria</taxon>
        <taxon>Bacillati</taxon>
        <taxon>Bacillota</taxon>
        <taxon>Bacilli</taxon>
        <taxon>Bacillales</taxon>
        <taxon>Paenibacillaceae</taxon>
        <taxon>Paenibacillus</taxon>
    </lineage>
</organism>
<accession>A0AAX3M4W3</accession>
<reference evidence="4 5" key="1">
    <citation type="submission" date="2023-02" db="EMBL/GenBank/DDBJ databases">
        <title>Genome sequence of Paenibacillus kyungheensis KACC 18744.</title>
        <authorList>
            <person name="Kim S."/>
            <person name="Heo J."/>
            <person name="Kwon S.-W."/>
        </authorList>
    </citation>
    <scope>NUCLEOTIDE SEQUENCE [LARGE SCALE GENOMIC DNA]</scope>
    <source>
        <strain evidence="4 5">KACC 18744</strain>
    </source>
</reference>
<evidence type="ECO:0000259" key="3">
    <source>
        <dbReference type="PROSITE" id="PS51737"/>
    </source>
</evidence>
<dbReference type="PANTHER" id="PTHR30461">
    <property type="entry name" value="DNA-INVERTASE FROM LAMBDOID PROPHAGE"/>
    <property type="match status" value="1"/>
</dbReference>
<dbReference type="Proteomes" id="UP001220509">
    <property type="component" value="Chromosome"/>
</dbReference>
<gene>
    <name evidence="4" type="ORF">PQ456_07405</name>
</gene>
<keyword evidence="5" id="KW-1185">Reference proteome</keyword>
<sequence length="540" mass="62499">MASIKRVVAFYRVSTILQLDGDDILLQKKACEDFIHKQNWSLIKEYKEKAISGFTVAMEKRDEIQRLKLDVQNNHFDAVICFMFDRFGRKLDEVSELIQWLQAHNIEVWSVKEGKFPLIEEKSIVASNLIENAHQESINISMRVTEKHEQMSKEGIYRGGTAPFGYKLVKADHTNKKGHTVMKLTIDPINSLTIKKIFRLVKELGYGSNKIAKHLNEKNITTSTGGRWNTGSINFILRNPIYKGYPSYGKRTSKEGIFKTQPKSEWTLPKLQVKELIIIEEAEFDYVQSLRSARSPAKIKNPNYKRNNVSNSPLLLVGMIKCGYCGSPLTTTYCSKTYRLVDGTIKKSKKANYRCSGKALSKIECSGQTLYSQTKIEDNVIEQVNILVQEFSKISNKISVEVYENDNYIKLKKELKAQHTDLEQVYKELYSLKQEVPKSILGESSFSVKLLSELIEDKENLVKSFDRSIRNLQNNIRNMADEFDRIENFFNTITNWTEIFKNNNYVEKKSMLKNVIEQIIVFKDKIEVKFRNEILELLIR</sequence>
<dbReference type="Gene3D" id="3.40.50.1390">
    <property type="entry name" value="Resolvase, N-terminal catalytic domain"/>
    <property type="match status" value="1"/>
</dbReference>
<dbReference type="EMBL" id="CP117416">
    <property type="protein sequence ID" value="WCT57324.1"/>
    <property type="molecule type" value="Genomic_DNA"/>
</dbReference>
<evidence type="ECO:0000259" key="2">
    <source>
        <dbReference type="PROSITE" id="PS51736"/>
    </source>
</evidence>
<name>A0AAX3M4W3_9BACL</name>
<protein>
    <submittedName>
        <fullName evidence="4">Recombinase family protein</fullName>
    </submittedName>
</protein>
<dbReference type="PROSITE" id="PS51736">
    <property type="entry name" value="RECOMBINASES_3"/>
    <property type="match status" value="1"/>
</dbReference>
<dbReference type="RefSeq" id="WP_273615545.1">
    <property type="nucleotide sequence ID" value="NZ_CP117416.1"/>
</dbReference>